<keyword evidence="4" id="KW-1185">Reference proteome</keyword>
<protein>
    <recommendedName>
        <fullName evidence="2">Integrase core domain-containing protein</fullName>
    </recommendedName>
</protein>
<dbReference type="PANTHER" id="PTHR46177">
    <property type="entry name" value="INTEGRASE CATALYTIC DOMAIN-CONTAINING PROTEIN"/>
    <property type="match status" value="1"/>
</dbReference>
<comment type="caution">
    <text evidence="3">The sequence shown here is derived from an EMBL/GenBank/DDBJ whole genome shotgun (WGS) entry which is preliminary data.</text>
</comment>
<dbReference type="Proteomes" id="UP001465976">
    <property type="component" value="Unassembled WGS sequence"/>
</dbReference>
<dbReference type="InterPro" id="IPR058913">
    <property type="entry name" value="Integrase_dom_put"/>
</dbReference>
<dbReference type="Pfam" id="PF24764">
    <property type="entry name" value="rva_4"/>
    <property type="match status" value="1"/>
</dbReference>
<evidence type="ECO:0000313" key="3">
    <source>
        <dbReference type="EMBL" id="KAL0567778.1"/>
    </source>
</evidence>
<feature type="domain" description="Integrase core" evidence="2">
    <location>
        <begin position="169"/>
        <end position="347"/>
    </location>
</feature>
<accession>A0ABR3EXY3</accession>
<dbReference type="EMBL" id="JBAHYK010001498">
    <property type="protein sequence ID" value="KAL0567778.1"/>
    <property type="molecule type" value="Genomic_DNA"/>
</dbReference>
<feature type="compositionally biased region" description="Acidic residues" evidence="1">
    <location>
        <begin position="1"/>
        <end position="12"/>
    </location>
</feature>
<evidence type="ECO:0000259" key="2">
    <source>
        <dbReference type="Pfam" id="PF24764"/>
    </source>
</evidence>
<evidence type="ECO:0000313" key="4">
    <source>
        <dbReference type="Proteomes" id="UP001465976"/>
    </source>
</evidence>
<dbReference type="PANTHER" id="PTHR46177:SF1">
    <property type="entry name" value="INTEGRASE CATALYTIC DOMAIN-CONTAINING PROTEIN"/>
    <property type="match status" value="1"/>
</dbReference>
<reference evidence="3 4" key="1">
    <citation type="submission" date="2024-02" db="EMBL/GenBank/DDBJ databases">
        <title>A draft genome for the cacao thread blight pathogen Marasmius crinis-equi.</title>
        <authorList>
            <person name="Cohen S.P."/>
            <person name="Baruah I.K."/>
            <person name="Amoako-Attah I."/>
            <person name="Bukari Y."/>
            <person name="Meinhardt L.W."/>
            <person name="Bailey B.A."/>
        </authorList>
    </citation>
    <scope>NUCLEOTIDE SEQUENCE [LARGE SCALE GENOMIC DNA]</scope>
    <source>
        <strain evidence="3 4">GH-76</strain>
    </source>
</reference>
<sequence>MAEIDADSETEDGSPSRPPVAGNNNPTGKNQYPDCPKPGDPQVNEYLREYHRKGITSYAKLSKLLKADHDISMGAKTVQRRLEVLGLYASGKTTKDMSEVEKRQLVADQLAKDPSRRKGPAIMKEAIAFDTGIHLTRDWIHDEMKLQDPEGFEERAPTAKKIPRVQLVVLGPNHEWSGDGHDKLSAIGFPIWGIRDVWCGRWLGLWVVPNNRLKVAIAYLYLSLVYEMGGMPVQSTTDCGSETTRVFALANALREYFSPELNSQETPAHRFLRSVHNVTIERGWLQLRLQWGLNVKKFWEAGLNIYDPLDKDHQNLVQWLWPNLIQRKLDTLKERFNHHKVRYDKDKINPSGTSPELAYKLYWEHGAHITDGLQPVDRSVIGKLMEELGGPDILRFVTVGYEKMAQRVFDELELGTVTFENIWRVFEVMLPHMSNIECDV</sequence>
<gene>
    <name evidence="3" type="ORF">V5O48_014215</name>
</gene>
<proteinExistence type="predicted"/>
<name>A0ABR3EXY3_9AGAR</name>
<organism evidence="3 4">
    <name type="scientific">Marasmius crinis-equi</name>
    <dbReference type="NCBI Taxonomy" id="585013"/>
    <lineage>
        <taxon>Eukaryota</taxon>
        <taxon>Fungi</taxon>
        <taxon>Dikarya</taxon>
        <taxon>Basidiomycota</taxon>
        <taxon>Agaricomycotina</taxon>
        <taxon>Agaricomycetes</taxon>
        <taxon>Agaricomycetidae</taxon>
        <taxon>Agaricales</taxon>
        <taxon>Marasmiineae</taxon>
        <taxon>Marasmiaceae</taxon>
        <taxon>Marasmius</taxon>
    </lineage>
</organism>
<feature type="region of interest" description="Disordered" evidence="1">
    <location>
        <begin position="1"/>
        <end position="43"/>
    </location>
</feature>
<evidence type="ECO:0000256" key="1">
    <source>
        <dbReference type="SAM" id="MobiDB-lite"/>
    </source>
</evidence>